<comment type="caution">
    <text evidence="1">The sequence shown here is derived from an EMBL/GenBank/DDBJ whole genome shotgun (WGS) entry which is preliminary data.</text>
</comment>
<dbReference type="AlphaFoldDB" id="A0AAD7FJG9"/>
<name>A0AAD7FJG9_MYCRO</name>
<evidence type="ECO:0000313" key="1">
    <source>
        <dbReference type="EMBL" id="KAJ7628075.1"/>
    </source>
</evidence>
<protein>
    <recommendedName>
        <fullName evidence="3">HAT C-terminal dimerisation domain-containing protein</fullName>
    </recommendedName>
</protein>
<organism evidence="1 2">
    <name type="scientific">Mycena rosella</name>
    <name type="common">Pink bonnet</name>
    <name type="synonym">Agaricus rosellus</name>
    <dbReference type="NCBI Taxonomy" id="1033263"/>
    <lineage>
        <taxon>Eukaryota</taxon>
        <taxon>Fungi</taxon>
        <taxon>Dikarya</taxon>
        <taxon>Basidiomycota</taxon>
        <taxon>Agaricomycotina</taxon>
        <taxon>Agaricomycetes</taxon>
        <taxon>Agaricomycetidae</taxon>
        <taxon>Agaricales</taxon>
        <taxon>Marasmiineae</taxon>
        <taxon>Mycenaceae</taxon>
        <taxon>Mycena</taxon>
    </lineage>
</organism>
<reference evidence="1" key="1">
    <citation type="submission" date="2023-03" db="EMBL/GenBank/DDBJ databases">
        <title>Massive genome expansion in bonnet fungi (Mycena s.s.) driven by repeated elements and novel gene families across ecological guilds.</title>
        <authorList>
            <consortium name="Lawrence Berkeley National Laboratory"/>
            <person name="Harder C.B."/>
            <person name="Miyauchi S."/>
            <person name="Viragh M."/>
            <person name="Kuo A."/>
            <person name="Thoen E."/>
            <person name="Andreopoulos B."/>
            <person name="Lu D."/>
            <person name="Skrede I."/>
            <person name="Drula E."/>
            <person name="Henrissat B."/>
            <person name="Morin E."/>
            <person name="Kohler A."/>
            <person name="Barry K."/>
            <person name="LaButti K."/>
            <person name="Morin E."/>
            <person name="Salamov A."/>
            <person name="Lipzen A."/>
            <person name="Mereny Z."/>
            <person name="Hegedus B."/>
            <person name="Baldrian P."/>
            <person name="Stursova M."/>
            <person name="Weitz H."/>
            <person name="Taylor A."/>
            <person name="Grigoriev I.V."/>
            <person name="Nagy L.G."/>
            <person name="Martin F."/>
            <person name="Kauserud H."/>
        </authorList>
    </citation>
    <scope>NUCLEOTIDE SEQUENCE</scope>
    <source>
        <strain evidence="1">CBHHK067</strain>
    </source>
</reference>
<dbReference type="Proteomes" id="UP001221757">
    <property type="component" value="Unassembled WGS sequence"/>
</dbReference>
<evidence type="ECO:0000313" key="2">
    <source>
        <dbReference type="Proteomes" id="UP001221757"/>
    </source>
</evidence>
<gene>
    <name evidence="1" type="ORF">B0H17DRAFT_963068</name>
</gene>
<evidence type="ECO:0008006" key="3">
    <source>
        <dbReference type="Google" id="ProtNLM"/>
    </source>
</evidence>
<dbReference type="EMBL" id="JARKIE010000558">
    <property type="protein sequence ID" value="KAJ7628075.1"/>
    <property type="molecule type" value="Genomic_DNA"/>
</dbReference>
<feature type="non-terminal residue" evidence="1">
    <location>
        <position position="1"/>
    </location>
</feature>
<accession>A0AAD7FJG9</accession>
<proteinExistence type="predicted"/>
<sequence>SVEHLFSKSRHLCQDARRSFKAKTIMEAMLTKMWIKAGFLKHAALDCGRG</sequence>
<keyword evidence="2" id="KW-1185">Reference proteome</keyword>